<keyword evidence="1" id="KW-0449">Lipoprotein</keyword>
<dbReference type="PROSITE" id="PS51257">
    <property type="entry name" value="PROKAR_LIPOPROTEIN"/>
    <property type="match status" value="1"/>
</dbReference>
<gene>
    <name evidence="1" type="ORF">GKD67_05240</name>
</gene>
<accession>A0A3R5Z6Y4</accession>
<dbReference type="AlphaFoldDB" id="A0A3R5Z6Y4"/>
<dbReference type="Pfam" id="PF12771">
    <property type="entry name" value="SusD-like_2"/>
    <property type="match status" value="1"/>
</dbReference>
<evidence type="ECO:0000313" key="2">
    <source>
        <dbReference type="Proteomes" id="UP000461276"/>
    </source>
</evidence>
<name>A0A3R5Z6Y4_PARDI</name>
<dbReference type="RefSeq" id="WP_122135260.1">
    <property type="nucleotide sequence ID" value="NZ_JAHYND010000002.1"/>
</dbReference>
<dbReference type="Gene3D" id="1.25.40.390">
    <property type="match status" value="1"/>
</dbReference>
<proteinExistence type="predicted"/>
<organism evidence="1 2">
    <name type="scientific">Parabacteroides distasonis</name>
    <dbReference type="NCBI Taxonomy" id="823"/>
    <lineage>
        <taxon>Bacteria</taxon>
        <taxon>Pseudomonadati</taxon>
        <taxon>Bacteroidota</taxon>
        <taxon>Bacteroidia</taxon>
        <taxon>Bacteroidales</taxon>
        <taxon>Tannerellaceae</taxon>
        <taxon>Parabacteroides</taxon>
    </lineage>
</organism>
<comment type="caution">
    <text evidence="1">The sequence shown here is derived from an EMBL/GenBank/DDBJ whole genome shotgun (WGS) entry which is preliminary data.</text>
</comment>
<protein>
    <submittedName>
        <fullName evidence="1">SusD/RagB family nutrient-binding outer membrane lipoprotein</fullName>
    </submittedName>
</protein>
<dbReference type="EMBL" id="WKMY01000002">
    <property type="protein sequence ID" value="MRY92640.1"/>
    <property type="molecule type" value="Genomic_DNA"/>
</dbReference>
<dbReference type="Proteomes" id="UP000461276">
    <property type="component" value="Unassembled WGS sequence"/>
</dbReference>
<reference evidence="1 2" key="1">
    <citation type="journal article" date="2019" name="Nat. Med.">
        <title>A library of human gut bacterial isolates paired with longitudinal multiomics data enables mechanistic microbiome research.</title>
        <authorList>
            <person name="Poyet M."/>
            <person name="Groussin M."/>
            <person name="Gibbons S.M."/>
            <person name="Avila-Pacheco J."/>
            <person name="Jiang X."/>
            <person name="Kearney S.M."/>
            <person name="Perrotta A.R."/>
            <person name="Berdy B."/>
            <person name="Zhao S."/>
            <person name="Lieberman T.D."/>
            <person name="Swanson P.K."/>
            <person name="Smith M."/>
            <person name="Roesemann S."/>
            <person name="Alexander J.E."/>
            <person name="Rich S.A."/>
            <person name="Livny J."/>
            <person name="Vlamakis H."/>
            <person name="Clish C."/>
            <person name="Bullock K."/>
            <person name="Deik A."/>
            <person name="Scott J."/>
            <person name="Pierce K.A."/>
            <person name="Xavier R.J."/>
            <person name="Alm E.J."/>
        </authorList>
    </citation>
    <scope>NUCLEOTIDE SEQUENCE [LARGE SCALE GENOMIC DNA]</scope>
    <source>
        <strain evidence="1 2">BIOML-A9</strain>
    </source>
</reference>
<evidence type="ECO:0000313" key="1">
    <source>
        <dbReference type="EMBL" id="MRY92640.1"/>
    </source>
</evidence>
<dbReference type="SUPFAM" id="SSF48452">
    <property type="entry name" value="TPR-like"/>
    <property type="match status" value="1"/>
</dbReference>
<dbReference type="InterPro" id="IPR041662">
    <property type="entry name" value="SusD-like_2"/>
</dbReference>
<sequence>MKKIFSTLLISLAFCSCGDFDEINLNPDTPTTVTPDFLATNVILKTTESIIGKHFFDNSWLLKTSSCTEHMEWYLYNKFERSSFSRYGYLTDSKKMLELAVGSETLSEEEKNAYRALNLFIRSYAFYETTMEMGDIPCSEALKGEGDGIFSPKYDTQEEVFLTILNDLRESSRLFASAATFKGDPVYNGDPLLWRKNVNSFTLRVLNMLSKKQTVGSINVRDLFEQVAKEPLMENEGESYQRVYDAGKSSQWYPFYFEKQNYWSYPVMSSFLVDMMKELQDRRLFYYAEPAPRFKDAPADSFDSYSGVNPVLEYGLVQAEFAGGLHSHFNERYHRVPEGEPVKFIAYSEIQFVLAEAALRGWKTPATARQHYENGVRAAMLFTFEHTPEAYRHGVTIDEAYINEYLSGKANFDESKGLEQIMNQKLIGFFAQLGFNGYYDYRRTGYPRIPIDPATNMNEVNTQLPLRWMYPSSEYSQNRENIEAAIERQFGGIDTPNEVMWLLK</sequence>
<dbReference type="InterPro" id="IPR011990">
    <property type="entry name" value="TPR-like_helical_dom_sf"/>
</dbReference>